<dbReference type="Gene3D" id="1.10.10.10">
    <property type="entry name" value="Winged helix-like DNA-binding domain superfamily/Winged helix DNA-binding domain"/>
    <property type="match status" value="1"/>
</dbReference>
<sequence length="244" mass="27106">MEEKKGTTRAIDRALEILDCFMGEQHEFSLNEISEKISLSPSTTYRLLSTMTVNAYLTKSSDKKYSLGPKIALLGTKCTELKYDHLIEVAKPYMEQLNKKYDESISLYVVEGDQILCVERIETTRALKQAVGKGAYLDLASGASGKLLLAYEPLNHQKKLIGDNPFLWSAVEKIQIDHFAFSTGEKDEGVSCIATPIINAEGEVVASLTMTGLFTRFQGVDLEEKIEDTRLMSKKASADLGFES</sequence>
<dbReference type="Pfam" id="PF09339">
    <property type="entry name" value="HTH_IclR"/>
    <property type="match status" value="1"/>
</dbReference>
<gene>
    <name evidence="6" type="ORF">KHM83_18630</name>
</gene>
<dbReference type="InterPro" id="IPR005471">
    <property type="entry name" value="Tscrpt_reg_IclR_N"/>
</dbReference>
<dbReference type="InterPro" id="IPR036388">
    <property type="entry name" value="WH-like_DNA-bd_sf"/>
</dbReference>
<dbReference type="SMART" id="SM00346">
    <property type="entry name" value="HTH_ICLR"/>
    <property type="match status" value="1"/>
</dbReference>
<dbReference type="PROSITE" id="PS51077">
    <property type="entry name" value="HTH_ICLR"/>
    <property type="match status" value="1"/>
</dbReference>
<evidence type="ECO:0000256" key="2">
    <source>
        <dbReference type="ARBA" id="ARBA00023125"/>
    </source>
</evidence>
<dbReference type="PROSITE" id="PS51078">
    <property type="entry name" value="ICLR_ED"/>
    <property type="match status" value="1"/>
</dbReference>
<dbReference type="Proteomes" id="UP000746471">
    <property type="component" value="Unassembled WGS sequence"/>
</dbReference>
<keyword evidence="1" id="KW-0805">Transcription regulation</keyword>
<evidence type="ECO:0000259" key="4">
    <source>
        <dbReference type="PROSITE" id="PS51077"/>
    </source>
</evidence>
<dbReference type="RefSeq" id="WP_213238545.1">
    <property type="nucleotide sequence ID" value="NZ_JAHBCL010000053.1"/>
</dbReference>
<feature type="domain" description="IclR-ED" evidence="5">
    <location>
        <begin position="70"/>
        <end position="242"/>
    </location>
</feature>
<dbReference type="EMBL" id="JAHBCL010000053">
    <property type="protein sequence ID" value="MBS7528689.1"/>
    <property type="molecule type" value="Genomic_DNA"/>
</dbReference>
<dbReference type="SUPFAM" id="SSF46785">
    <property type="entry name" value="Winged helix' DNA-binding domain"/>
    <property type="match status" value="1"/>
</dbReference>
<proteinExistence type="predicted"/>
<dbReference type="PANTHER" id="PTHR30136:SF35">
    <property type="entry name" value="HTH-TYPE TRANSCRIPTIONAL REGULATOR RV1719"/>
    <property type="match status" value="1"/>
</dbReference>
<keyword evidence="7" id="KW-1185">Reference proteome</keyword>
<dbReference type="Gene3D" id="3.30.450.40">
    <property type="match status" value="1"/>
</dbReference>
<dbReference type="Pfam" id="PF01614">
    <property type="entry name" value="IclR_C"/>
    <property type="match status" value="1"/>
</dbReference>
<feature type="domain" description="HTH iclR-type" evidence="4">
    <location>
        <begin position="8"/>
        <end position="69"/>
    </location>
</feature>
<evidence type="ECO:0000313" key="6">
    <source>
        <dbReference type="EMBL" id="MBS7528689.1"/>
    </source>
</evidence>
<dbReference type="PANTHER" id="PTHR30136">
    <property type="entry name" value="HELIX-TURN-HELIX TRANSCRIPTIONAL REGULATOR, ICLR FAMILY"/>
    <property type="match status" value="1"/>
</dbReference>
<dbReference type="SUPFAM" id="SSF55781">
    <property type="entry name" value="GAF domain-like"/>
    <property type="match status" value="1"/>
</dbReference>
<dbReference type="InterPro" id="IPR050707">
    <property type="entry name" value="HTH_MetabolicPath_Reg"/>
</dbReference>
<dbReference type="InterPro" id="IPR036390">
    <property type="entry name" value="WH_DNA-bd_sf"/>
</dbReference>
<evidence type="ECO:0000256" key="1">
    <source>
        <dbReference type="ARBA" id="ARBA00023015"/>
    </source>
</evidence>
<evidence type="ECO:0000259" key="5">
    <source>
        <dbReference type="PROSITE" id="PS51078"/>
    </source>
</evidence>
<evidence type="ECO:0000313" key="7">
    <source>
        <dbReference type="Proteomes" id="UP000746471"/>
    </source>
</evidence>
<comment type="caution">
    <text evidence="6">The sequence shown here is derived from an EMBL/GenBank/DDBJ whole genome shotgun (WGS) entry which is preliminary data.</text>
</comment>
<evidence type="ECO:0000256" key="3">
    <source>
        <dbReference type="ARBA" id="ARBA00023163"/>
    </source>
</evidence>
<protein>
    <submittedName>
        <fullName evidence="6">IclR family transcriptional regulator</fullName>
    </submittedName>
</protein>
<dbReference type="InterPro" id="IPR014757">
    <property type="entry name" value="Tscrpt_reg_IclR_C"/>
</dbReference>
<accession>A0ABS5PU45</accession>
<keyword evidence="2" id="KW-0238">DNA-binding</keyword>
<dbReference type="InterPro" id="IPR029016">
    <property type="entry name" value="GAF-like_dom_sf"/>
</dbReference>
<organism evidence="6 7">
    <name type="scientific">Fusibacter paucivorans</name>
    <dbReference type="NCBI Taxonomy" id="76009"/>
    <lineage>
        <taxon>Bacteria</taxon>
        <taxon>Bacillati</taxon>
        <taxon>Bacillota</taxon>
        <taxon>Clostridia</taxon>
        <taxon>Eubacteriales</taxon>
        <taxon>Eubacteriales Family XII. Incertae Sedis</taxon>
        <taxon>Fusibacter</taxon>
    </lineage>
</organism>
<keyword evidence="3" id="KW-0804">Transcription</keyword>
<reference evidence="6 7" key="1">
    <citation type="submission" date="2021-05" db="EMBL/GenBank/DDBJ databases">
        <title>Fusibacter ferrireducens sp. nov., an anaerobic, sulfur- and Fe-reducing bacterium isolated from the mangrove sediment.</title>
        <authorList>
            <person name="Qiu D."/>
        </authorList>
    </citation>
    <scope>NUCLEOTIDE SEQUENCE [LARGE SCALE GENOMIC DNA]</scope>
    <source>
        <strain evidence="6 7">DSM 12116</strain>
    </source>
</reference>
<name>A0ABS5PU45_9FIRM</name>